<dbReference type="EMBL" id="CP019646">
    <property type="protein sequence ID" value="AQQ71904.1"/>
    <property type="molecule type" value="Genomic_DNA"/>
</dbReference>
<evidence type="ECO:0000256" key="2">
    <source>
        <dbReference type="ARBA" id="ARBA00022801"/>
    </source>
</evidence>
<dbReference type="KEGG" id="pbas:SMSP2_02283"/>
<organism evidence="4 5">
    <name type="scientific">Limihaloglobus sulfuriphilus</name>
    <dbReference type="NCBI Taxonomy" id="1851148"/>
    <lineage>
        <taxon>Bacteria</taxon>
        <taxon>Pseudomonadati</taxon>
        <taxon>Planctomycetota</taxon>
        <taxon>Phycisphaerae</taxon>
        <taxon>Sedimentisphaerales</taxon>
        <taxon>Sedimentisphaeraceae</taxon>
        <taxon>Limihaloglobus</taxon>
    </lineage>
</organism>
<dbReference type="EC" id="3.5.1.100" evidence="4"/>
<evidence type="ECO:0000313" key="5">
    <source>
        <dbReference type="Proteomes" id="UP000188181"/>
    </source>
</evidence>
<dbReference type="GO" id="GO:0016811">
    <property type="term" value="F:hydrolase activity, acting on carbon-nitrogen (but not peptide) bonds, in linear amides"/>
    <property type="evidence" value="ECO:0007669"/>
    <property type="project" value="TreeGrafter"/>
</dbReference>
<reference evidence="5" key="1">
    <citation type="submission" date="2017-02" db="EMBL/GenBank/DDBJ databases">
        <title>Comparative genomics and description of representatives of a novel lineage of planctomycetes thriving in anoxic sediments.</title>
        <authorList>
            <person name="Spring S."/>
            <person name="Bunk B."/>
            <person name="Sproer C."/>
        </authorList>
    </citation>
    <scope>NUCLEOTIDE SEQUENCE [LARGE SCALE GENOMIC DNA]</scope>
    <source>
        <strain evidence="5">SM-Chi-D1</strain>
    </source>
</reference>
<dbReference type="OrthoDB" id="2826359at2"/>
<dbReference type="Proteomes" id="UP000188181">
    <property type="component" value="Chromosome"/>
</dbReference>
<proteinExistence type="inferred from homology"/>
<dbReference type="Gene3D" id="3.60.110.10">
    <property type="entry name" value="Carbon-nitrogen hydrolase"/>
    <property type="match status" value="1"/>
</dbReference>
<dbReference type="AlphaFoldDB" id="A0A1Q2MGX6"/>
<comment type="similarity">
    <text evidence="1">Belongs to the carbon-nitrogen hydrolase superfamily. NIT1/NIT2 family.</text>
</comment>
<dbReference type="PANTHER" id="PTHR43674:SF16">
    <property type="entry name" value="CARBON-NITROGEN FAMILY, PUTATIVE (AFU_ORTHOLOGUE AFUA_5G02350)-RELATED"/>
    <property type="match status" value="1"/>
</dbReference>
<dbReference type="PROSITE" id="PS01227">
    <property type="entry name" value="UPF0012"/>
    <property type="match status" value="1"/>
</dbReference>
<dbReference type="SUPFAM" id="SSF56317">
    <property type="entry name" value="Carbon-nitrogen hydrolase"/>
    <property type="match status" value="1"/>
</dbReference>
<dbReference type="STRING" id="1851148.SMSP2_02283"/>
<keyword evidence="2 4" id="KW-0378">Hydrolase</keyword>
<dbReference type="PANTHER" id="PTHR43674">
    <property type="entry name" value="NITRILASE C965.09-RELATED"/>
    <property type="match status" value="1"/>
</dbReference>
<dbReference type="CDD" id="cd07197">
    <property type="entry name" value="nitrilase"/>
    <property type="match status" value="1"/>
</dbReference>
<name>A0A1Q2MGX6_9BACT</name>
<keyword evidence="5" id="KW-1185">Reference proteome</keyword>
<evidence type="ECO:0000256" key="1">
    <source>
        <dbReference type="ARBA" id="ARBA00010613"/>
    </source>
</evidence>
<dbReference type="InterPro" id="IPR001110">
    <property type="entry name" value="UPF0012_CS"/>
</dbReference>
<gene>
    <name evidence="4" type="primary">ramA</name>
    <name evidence="4" type="ORF">SMSP2_02283</name>
</gene>
<dbReference type="PROSITE" id="PS50263">
    <property type="entry name" value="CN_HYDROLASE"/>
    <property type="match status" value="1"/>
</dbReference>
<dbReference type="Pfam" id="PF00795">
    <property type="entry name" value="CN_hydrolase"/>
    <property type="match status" value="1"/>
</dbReference>
<dbReference type="InterPro" id="IPR003010">
    <property type="entry name" value="C-N_Hydrolase"/>
</dbReference>
<dbReference type="InterPro" id="IPR050345">
    <property type="entry name" value="Aliph_Amidase/BUP"/>
</dbReference>
<sequence>MKVLTHGKVKIAACQFAVSGDIRQNSQKMQEYIRQAAEGGADIVHFSECCLSGYAGTDFRGWYEFDWKSLEMETRSISKAARKNRIYTVFGTATRAEGFENPFNSLVMFDRDGNAAGVYHKRFCTPTDIRYYTPGDEFFTFELNGVKFALLICYDLRFPELYRRLCRMGVEAVIQSFYNARQLKPSVHTDIMRQTMQCRAATNYMWVSMTNSSAPISPYPSCFIRPDGVIAAQLEFNKPGMMINTIDTSQKFYDASGPYRDLAIDGILTNRSMMPRNHI</sequence>
<protein>
    <submittedName>
        <fullName evidence="4">(R)-stereoselective amidase</fullName>
        <ecNumber evidence="4">3.5.1.100</ecNumber>
    </submittedName>
</protein>
<evidence type="ECO:0000259" key="3">
    <source>
        <dbReference type="PROSITE" id="PS50263"/>
    </source>
</evidence>
<dbReference type="InterPro" id="IPR036526">
    <property type="entry name" value="C-N_Hydrolase_sf"/>
</dbReference>
<feature type="domain" description="CN hydrolase" evidence="3">
    <location>
        <begin position="9"/>
        <end position="248"/>
    </location>
</feature>
<evidence type="ECO:0000313" key="4">
    <source>
        <dbReference type="EMBL" id="AQQ71904.1"/>
    </source>
</evidence>
<accession>A0A1Q2MGX6</accession>
<dbReference type="RefSeq" id="WP_146684113.1">
    <property type="nucleotide sequence ID" value="NZ_CP019646.1"/>
</dbReference>